<comment type="subcellular location">
    <subcellularLocation>
        <location evidence="8">Cell membrane</location>
        <topology evidence="8">Multi-pass membrane protein</topology>
    </subcellularLocation>
    <subcellularLocation>
        <location evidence="1">Endomembrane system</location>
        <topology evidence="1">Multi-pass membrane protein</topology>
    </subcellularLocation>
</comment>
<evidence type="ECO:0000256" key="3">
    <source>
        <dbReference type="ARBA" id="ARBA00022448"/>
    </source>
</evidence>
<evidence type="ECO:0000256" key="6">
    <source>
        <dbReference type="ARBA" id="ARBA00022989"/>
    </source>
</evidence>
<dbReference type="PANTHER" id="PTHR31611:SF0">
    <property type="entry name" value="HIGH-AFFINITY NICKEL TRANSPORT PROTEIN NIC1"/>
    <property type="match status" value="1"/>
</dbReference>
<evidence type="ECO:0000256" key="2">
    <source>
        <dbReference type="ARBA" id="ARBA00010892"/>
    </source>
</evidence>
<keyword evidence="10" id="KW-1185">Reference proteome</keyword>
<dbReference type="EMBL" id="FNZK01000008">
    <property type="protein sequence ID" value="SEJ45543.1"/>
    <property type="molecule type" value="Genomic_DNA"/>
</dbReference>
<protein>
    <recommendedName>
        <fullName evidence="8">Nickel/cobalt efflux system</fullName>
    </recommendedName>
</protein>
<keyword evidence="6 8" id="KW-1133">Transmembrane helix</keyword>
<name>A0A1H6YW88_9FIRM</name>
<organism evidence="9 10">
    <name type="scientific">Propionispira arboris</name>
    <dbReference type="NCBI Taxonomy" id="84035"/>
    <lineage>
        <taxon>Bacteria</taxon>
        <taxon>Bacillati</taxon>
        <taxon>Bacillota</taxon>
        <taxon>Negativicutes</taxon>
        <taxon>Selenomonadales</taxon>
        <taxon>Selenomonadaceae</taxon>
        <taxon>Propionispira</taxon>
    </lineage>
</organism>
<evidence type="ECO:0000256" key="5">
    <source>
        <dbReference type="ARBA" id="ARBA00022692"/>
    </source>
</evidence>
<dbReference type="AlphaFoldDB" id="A0A1H6YW88"/>
<evidence type="ECO:0000313" key="10">
    <source>
        <dbReference type="Proteomes" id="UP000199662"/>
    </source>
</evidence>
<feature type="transmembrane region" description="Helical" evidence="8">
    <location>
        <begin position="217"/>
        <end position="239"/>
    </location>
</feature>
<dbReference type="InterPro" id="IPR011541">
    <property type="entry name" value="Ni/Co_transpt_high_affinity"/>
</dbReference>
<feature type="transmembrane region" description="Helical" evidence="8">
    <location>
        <begin position="187"/>
        <end position="211"/>
    </location>
</feature>
<dbReference type="GO" id="GO:0015099">
    <property type="term" value="F:nickel cation transmembrane transporter activity"/>
    <property type="evidence" value="ECO:0007669"/>
    <property type="project" value="UniProtKB-UniRule"/>
</dbReference>
<evidence type="ECO:0000256" key="8">
    <source>
        <dbReference type="RuleBase" id="RU362101"/>
    </source>
</evidence>
<dbReference type="PROSITE" id="PS51257">
    <property type="entry name" value="PROKAR_LIPOPROTEIN"/>
    <property type="match status" value="1"/>
</dbReference>
<keyword evidence="7 8" id="KW-0472">Membrane</keyword>
<feature type="transmembrane region" description="Helical" evidence="8">
    <location>
        <begin position="260"/>
        <end position="287"/>
    </location>
</feature>
<evidence type="ECO:0000256" key="4">
    <source>
        <dbReference type="ARBA" id="ARBA00022596"/>
    </source>
</evidence>
<dbReference type="Pfam" id="PF03824">
    <property type="entry name" value="NicO"/>
    <property type="match status" value="1"/>
</dbReference>
<keyword evidence="4" id="KW-0533">Nickel</keyword>
<dbReference type="GO" id="GO:0012505">
    <property type="term" value="C:endomembrane system"/>
    <property type="evidence" value="ECO:0007669"/>
    <property type="project" value="UniProtKB-SubCell"/>
</dbReference>
<dbReference type="PANTHER" id="PTHR31611">
    <property type="entry name" value="HIGH-AFFINITY NICKEL TRANSPORT PROTEIN NIC1"/>
    <property type="match status" value="1"/>
</dbReference>
<feature type="transmembrane region" description="Helical" evidence="8">
    <location>
        <begin position="123"/>
        <end position="144"/>
    </location>
</feature>
<feature type="transmembrane region" description="Helical" evidence="8">
    <location>
        <begin position="38"/>
        <end position="55"/>
    </location>
</feature>
<dbReference type="RefSeq" id="WP_091831094.1">
    <property type="nucleotide sequence ID" value="NZ_FNZK01000008.1"/>
</dbReference>
<keyword evidence="3 8" id="KW-0813">Transport</keyword>
<gene>
    <name evidence="9" type="ORF">SAMN05660742_10828</name>
</gene>
<feature type="transmembrane region" description="Helical" evidence="8">
    <location>
        <begin position="12"/>
        <end position="32"/>
    </location>
</feature>
<accession>A0A1H6YW88</accession>
<proteinExistence type="inferred from homology"/>
<feature type="transmembrane region" description="Helical" evidence="8">
    <location>
        <begin position="76"/>
        <end position="103"/>
    </location>
</feature>
<evidence type="ECO:0000256" key="7">
    <source>
        <dbReference type="ARBA" id="ARBA00023136"/>
    </source>
</evidence>
<keyword evidence="5 8" id="KW-0812">Transmembrane</keyword>
<dbReference type="InterPro" id="IPR004688">
    <property type="entry name" value="Ni/Co_transpt"/>
</dbReference>
<feature type="transmembrane region" description="Helical" evidence="8">
    <location>
        <begin position="307"/>
        <end position="327"/>
    </location>
</feature>
<sequence length="339" mass="37429">MDQVQSKKSNWVGYGIAVLFLHSIALGCLLSANTESGTILGLGFLAYTLGLRHAFDADHIAAIDNTVRKLLQQEKNPMGVGFYFSLGHSTVVILMAMGTAFAAQWATTVVPEFKDVGSLISTSVSGVFLILIGLLNLVVLLDIFKIFKDMRQDSYNEEQLEDSLQNRGFMSRFLKPLFKFVNKSWHVYPIGFLFGFGFDTASEVALLAISAGAANSGISLLGIMALPLLFTAGMSLLDTSDGIFMTTAYNWAFRTPLRKLYYNLTITSLSVIAALFIGLIELAQVITPRLGLTNGFWSWLQNLDFGTLGYILVGLFVLTWLISYSIWKFGKIEERMTSQ</sequence>
<dbReference type="NCBIfam" id="TIGR00802">
    <property type="entry name" value="nico"/>
    <property type="match status" value="1"/>
</dbReference>
<dbReference type="Proteomes" id="UP000199662">
    <property type="component" value="Unassembled WGS sequence"/>
</dbReference>
<dbReference type="STRING" id="84035.SAMN05660742_10828"/>
<reference evidence="9 10" key="1">
    <citation type="submission" date="2016-10" db="EMBL/GenBank/DDBJ databases">
        <authorList>
            <person name="de Groot N.N."/>
        </authorList>
    </citation>
    <scope>NUCLEOTIDE SEQUENCE [LARGE SCALE GENOMIC DNA]</scope>
    <source>
        <strain evidence="9 10">DSM 2179</strain>
    </source>
</reference>
<evidence type="ECO:0000256" key="1">
    <source>
        <dbReference type="ARBA" id="ARBA00004127"/>
    </source>
</evidence>
<dbReference type="GO" id="GO:0005886">
    <property type="term" value="C:plasma membrane"/>
    <property type="evidence" value="ECO:0007669"/>
    <property type="project" value="UniProtKB-SubCell"/>
</dbReference>
<comment type="similarity">
    <text evidence="2 8">Belongs to the NiCoT transporter (TC 2.A.52) family.</text>
</comment>
<evidence type="ECO:0000313" key="9">
    <source>
        <dbReference type="EMBL" id="SEJ45543.1"/>
    </source>
</evidence>